<gene>
    <name evidence="3" type="ORF">L203_103710</name>
</gene>
<dbReference type="KEGG" id="cdep:91087920"/>
<reference evidence="3" key="2">
    <citation type="journal article" date="2022" name="Elife">
        <title>Obligate sexual reproduction of a homothallic fungus closely related to the Cryptococcus pathogenic species complex.</title>
        <authorList>
            <person name="Passer A.R."/>
            <person name="Clancey S.A."/>
            <person name="Shea T."/>
            <person name="David-Palma M."/>
            <person name="Averette A.F."/>
            <person name="Boekhout T."/>
            <person name="Porcel B.M."/>
            <person name="Nowrousian M."/>
            <person name="Cuomo C.A."/>
            <person name="Sun S."/>
            <person name="Heitman J."/>
            <person name="Coelho M.A."/>
        </authorList>
    </citation>
    <scope>NUCLEOTIDE SEQUENCE</scope>
    <source>
        <strain evidence="3">CBS 7841</strain>
    </source>
</reference>
<feature type="region of interest" description="Disordered" evidence="2">
    <location>
        <begin position="34"/>
        <end position="109"/>
    </location>
</feature>
<feature type="compositionally biased region" description="Low complexity" evidence="2">
    <location>
        <begin position="84"/>
        <end position="94"/>
    </location>
</feature>
<dbReference type="Proteomes" id="UP000094043">
    <property type="component" value="Chromosome 4"/>
</dbReference>
<evidence type="ECO:0000313" key="3">
    <source>
        <dbReference type="EMBL" id="WVN88499.1"/>
    </source>
</evidence>
<feature type="coiled-coil region" evidence="1">
    <location>
        <begin position="412"/>
        <end position="439"/>
    </location>
</feature>
<accession>A0AAJ8JU54</accession>
<dbReference type="RefSeq" id="XP_066069199.1">
    <property type="nucleotide sequence ID" value="XM_066213102.1"/>
</dbReference>
<protein>
    <submittedName>
        <fullName evidence="3">Uncharacterized protein</fullName>
    </submittedName>
</protein>
<dbReference type="GeneID" id="91087920"/>
<name>A0AAJ8JU54_9TREE</name>
<keyword evidence="4" id="KW-1185">Reference proteome</keyword>
<reference evidence="3" key="1">
    <citation type="submission" date="2016-06" db="EMBL/GenBank/DDBJ databases">
        <authorList>
            <person name="Cuomo C."/>
            <person name="Litvintseva A."/>
            <person name="Heitman J."/>
            <person name="Chen Y."/>
            <person name="Sun S."/>
            <person name="Springer D."/>
            <person name="Dromer F."/>
            <person name="Young S."/>
            <person name="Zeng Q."/>
            <person name="Chapman S."/>
            <person name="Gujja S."/>
            <person name="Saif S."/>
            <person name="Birren B."/>
        </authorList>
    </citation>
    <scope>NUCLEOTIDE SEQUENCE</scope>
    <source>
        <strain evidence="3">CBS 7841</strain>
    </source>
</reference>
<evidence type="ECO:0000256" key="2">
    <source>
        <dbReference type="SAM" id="MobiDB-lite"/>
    </source>
</evidence>
<sequence>MADTPETRRTIDMKQSQRVLGLLSLRCAMPPQSSHLYHSSNSRYGAPVSQPVGVRAGAKQPSKLGIDSLPSMDKPSYYDPPSPCSSSCSSRSASPSPPNLQTNSGNKLVPGAQFMRRGKMYAWGPSFETVQTDRRARKRLKLCLEQFMPSAAAEVNAEIPTNIVLANEKRMERKRKREEKRRYTLPHLRSPSPPMSTAKLSSLLALPQSYTDLIFNPAMRHSLGDATMEQGLQRTVGELLEGEKPLMQALGRLKDVVRVRERDVAGRQAQGYKLAGTGMPRNGHDMSQSHSHLIPPLPQISDTDNLWRVTQELLSQPGQGQSAPFPKITYSATPSGAAAPTLQPVIEQPDLVPTPLQRLFTVPDGITLHAIPNSTHPGLNYPQGHSLHPQTVKYNIDLKNQCRAVDDAWERVSELLADCNEYRERLEEARDRVADIARVRKRVWRVIKERAGWELEGERDGKQ</sequence>
<dbReference type="EMBL" id="CP143787">
    <property type="protein sequence ID" value="WVN88499.1"/>
    <property type="molecule type" value="Genomic_DNA"/>
</dbReference>
<organism evidence="3 4">
    <name type="scientific">Cryptococcus depauperatus CBS 7841</name>
    <dbReference type="NCBI Taxonomy" id="1295531"/>
    <lineage>
        <taxon>Eukaryota</taxon>
        <taxon>Fungi</taxon>
        <taxon>Dikarya</taxon>
        <taxon>Basidiomycota</taxon>
        <taxon>Agaricomycotina</taxon>
        <taxon>Tremellomycetes</taxon>
        <taxon>Tremellales</taxon>
        <taxon>Cryptococcaceae</taxon>
        <taxon>Cryptococcus</taxon>
    </lineage>
</organism>
<evidence type="ECO:0000256" key="1">
    <source>
        <dbReference type="SAM" id="Coils"/>
    </source>
</evidence>
<reference evidence="3" key="3">
    <citation type="submission" date="2024-01" db="EMBL/GenBank/DDBJ databases">
        <authorList>
            <person name="Coelho M.A."/>
            <person name="David-Palma M."/>
            <person name="Shea T."/>
            <person name="Sun S."/>
            <person name="Cuomo C.A."/>
            <person name="Heitman J."/>
        </authorList>
    </citation>
    <scope>NUCLEOTIDE SEQUENCE</scope>
    <source>
        <strain evidence="3">CBS 7841</strain>
    </source>
</reference>
<feature type="compositionally biased region" description="Polar residues" evidence="2">
    <location>
        <begin position="34"/>
        <end position="43"/>
    </location>
</feature>
<proteinExistence type="predicted"/>
<dbReference type="AlphaFoldDB" id="A0AAJ8JU54"/>
<evidence type="ECO:0000313" key="4">
    <source>
        <dbReference type="Proteomes" id="UP000094043"/>
    </source>
</evidence>
<keyword evidence="1" id="KW-0175">Coiled coil</keyword>